<reference evidence="2 3" key="1">
    <citation type="submission" date="2018-12" db="EMBL/GenBank/DDBJ databases">
        <title>Marinifilum JC070 sp. nov., a marine bacterium isolated from Yongle Blue Hole in the South China Sea.</title>
        <authorList>
            <person name="Fu T."/>
        </authorList>
    </citation>
    <scope>NUCLEOTIDE SEQUENCE [LARGE SCALE GENOMIC DNA]</scope>
    <source>
        <strain evidence="2 3">JC070</strain>
    </source>
</reference>
<feature type="domain" description="NodB homology" evidence="1">
    <location>
        <begin position="16"/>
        <end position="232"/>
    </location>
</feature>
<evidence type="ECO:0000259" key="1">
    <source>
        <dbReference type="PROSITE" id="PS51677"/>
    </source>
</evidence>
<dbReference type="InterPro" id="IPR011330">
    <property type="entry name" value="Glyco_hydro/deAcase_b/a-brl"/>
</dbReference>
<dbReference type="Gene3D" id="3.20.20.370">
    <property type="entry name" value="Glycoside hydrolase/deacetylase"/>
    <property type="match status" value="1"/>
</dbReference>
<dbReference type="Proteomes" id="UP000732105">
    <property type="component" value="Unassembled WGS sequence"/>
</dbReference>
<keyword evidence="3" id="KW-1185">Reference proteome</keyword>
<sequence>MSVKKICLLTNDVETTSIWFNCLRDETGLKVLQEGMPLLLDIYSKYNIKSTFYFTGYIAKLYPQIVKIILKRGHEVASHGLSHKKEHGFDQMSYKQQVHHLRESKMILEDISGKEVIGFRAPALRVNEDTGKALIESGYLIDSSIASQRFDWFMSFGGRKKLKWLSSPRLPYRTSSESLFKKGNSPIIEVPLSATLLPYLGTTMRIFPLLTRLQHRLLNLENSINHKPIVFDIHPNELIDESNETRSISRRSDQLFAYLFQDLIRAQLKVKNLGHKALDLYDREIKYFMQKNYQFITVREYVENTFNGSQGNRSV</sequence>
<accession>A0ABX1WQP8</accession>
<dbReference type="SUPFAM" id="SSF88713">
    <property type="entry name" value="Glycoside hydrolase/deacetylase"/>
    <property type="match status" value="1"/>
</dbReference>
<comment type="caution">
    <text evidence="2">The sequence shown here is derived from an EMBL/GenBank/DDBJ whole genome shotgun (WGS) entry which is preliminary data.</text>
</comment>
<proteinExistence type="predicted"/>
<evidence type="ECO:0000313" key="2">
    <source>
        <dbReference type="EMBL" id="NOU58410.1"/>
    </source>
</evidence>
<dbReference type="PROSITE" id="PS51677">
    <property type="entry name" value="NODB"/>
    <property type="match status" value="1"/>
</dbReference>
<organism evidence="2 3">
    <name type="scientific">Marinifilum caeruleilacunae</name>
    <dbReference type="NCBI Taxonomy" id="2499076"/>
    <lineage>
        <taxon>Bacteria</taxon>
        <taxon>Pseudomonadati</taxon>
        <taxon>Bacteroidota</taxon>
        <taxon>Bacteroidia</taxon>
        <taxon>Marinilabiliales</taxon>
        <taxon>Marinifilaceae</taxon>
    </lineage>
</organism>
<dbReference type="PANTHER" id="PTHR47561:SF1">
    <property type="entry name" value="POLYSACCHARIDE DEACETYLASE FAMILY PROTEIN (AFU_ORTHOLOGUE AFUA_6G05030)"/>
    <property type="match status" value="1"/>
</dbReference>
<gene>
    <name evidence="2" type="ORF">ELS83_01175</name>
</gene>
<dbReference type="EMBL" id="RZNH01000001">
    <property type="protein sequence ID" value="NOU58410.1"/>
    <property type="molecule type" value="Genomic_DNA"/>
</dbReference>
<name>A0ABX1WQP8_9BACT</name>
<protein>
    <submittedName>
        <fullName evidence="2">Polysaccharide deacetylase</fullName>
    </submittedName>
</protein>
<dbReference type="InterPro" id="IPR002509">
    <property type="entry name" value="NODB_dom"/>
</dbReference>
<dbReference type="Pfam" id="PF01522">
    <property type="entry name" value="Polysacc_deac_1"/>
    <property type="match status" value="1"/>
</dbReference>
<evidence type="ECO:0000313" key="3">
    <source>
        <dbReference type="Proteomes" id="UP000732105"/>
    </source>
</evidence>
<dbReference type="PANTHER" id="PTHR47561">
    <property type="entry name" value="POLYSACCHARIDE DEACETYLASE FAMILY PROTEIN (AFU_ORTHOLOGUE AFUA_6G05030)"/>
    <property type="match status" value="1"/>
</dbReference>